<proteinExistence type="predicted"/>
<sequence>MATDDLAWITAVRADDLRGFGVEQFDDETPAQALTRLAEEMDVDLHRVGRCLALLKQEPCVLAGGAPMAVLGYSPRSDEALSGR</sequence>
<dbReference type="RefSeq" id="WP_210803542.1">
    <property type="nucleotide sequence ID" value="NZ_JAGQDE010000018.1"/>
</dbReference>
<reference evidence="1" key="1">
    <citation type="submission" date="2021-04" db="EMBL/GenBank/DDBJ databases">
        <title>The genome sequence of Ideonella sp. 4Y11.</title>
        <authorList>
            <person name="Liu Y."/>
        </authorList>
    </citation>
    <scope>NUCLEOTIDE SEQUENCE</scope>
    <source>
        <strain evidence="1">4Y11</strain>
    </source>
</reference>
<gene>
    <name evidence="1" type="ORF">KAK06_18115</name>
</gene>
<accession>A0A940YMZ1</accession>
<name>A0A940YMZ1_9BURK</name>
<organism evidence="1 2">
    <name type="scientific">Ideonella aquatica</name>
    <dbReference type="NCBI Taxonomy" id="2824119"/>
    <lineage>
        <taxon>Bacteria</taxon>
        <taxon>Pseudomonadati</taxon>
        <taxon>Pseudomonadota</taxon>
        <taxon>Betaproteobacteria</taxon>
        <taxon>Burkholderiales</taxon>
        <taxon>Sphaerotilaceae</taxon>
        <taxon>Ideonella</taxon>
    </lineage>
</organism>
<evidence type="ECO:0000313" key="2">
    <source>
        <dbReference type="Proteomes" id="UP000678374"/>
    </source>
</evidence>
<dbReference type="EMBL" id="JAGQDE010000018">
    <property type="protein sequence ID" value="MBQ0960876.1"/>
    <property type="molecule type" value="Genomic_DNA"/>
</dbReference>
<comment type="caution">
    <text evidence="1">The sequence shown here is derived from an EMBL/GenBank/DDBJ whole genome shotgun (WGS) entry which is preliminary data.</text>
</comment>
<dbReference type="AlphaFoldDB" id="A0A940YMZ1"/>
<dbReference type="Proteomes" id="UP000678374">
    <property type="component" value="Unassembled WGS sequence"/>
</dbReference>
<keyword evidence="2" id="KW-1185">Reference proteome</keyword>
<protein>
    <submittedName>
        <fullName evidence="1">Uncharacterized protein</fullName>
    </submittedName>
</protein>
<evidence type="ECO:0000313" key="1">
    <source>
        <dbReference type="EMBL" id="MBQ0960876.1"/>
    </source>
</evidence>